<dbReference type="Gene3D" id="3.40.50.300">
    <property type="entry name" value="P-loop containing nucleotide triphosphate hydrolases"/>
    <property type="match status" value="1"/>
</dbReference>
<evidence type="ECO:0000313" key="12">
    <source>
        <dbReference type="EMBL" id="MBF4375004.1"/>
    </source>
</evidence>
<sequence>MSTKIFTLKDEQQTVKLGAALAKRCSAQTTLYLHGDLGAGKTTFSRGFIRALGHVGNVKSPTYTLVEPYQLADWQVYHFDLYRLADPEELEFMGIRDYFTPDAICLVEWPEKGSGLLPTADIDVELRYDGEQRQAFLSANSPYGSSLLSQLELC</sequence>
<evidence type="ECO:0000313" key="11">
    <source>
        <dbReference type="EMBL" id="MBF4272476.1"/>
    </source>
</evidence>
<dbReference type="EMBL" id="RDOM01000025">
    <property type="protein sequence ID" value="MBF4272476.1"/>
    <property type="molecule type" value="Genomic_DNA"/>
</dbReference>
<dbReference type="GO" id="GO:0002949">
    <property type="term" value="P:tRNA threonylcarbamoyladenosine modification"/>
    <property type="evidence" value="ECO:0007669"/>
    <property type="project" value="InterPro"/>
</dbReference>
<comment type="caution">
    <text evidence="14">The sequence shown here is derived from an EMBL/GenBank/DDBJ whole genome shotgun (WGS) entry which is preliminary data.</text>
</comment>
<dbReference type="GO" id="GO:0046872">
    <property type="term" value="F:metal ion binding"/>
    <property type="evidence" value="ECO:0007669"/>
    <property type="project" value="UniProtKB-KW"/>
</dbReference>
<dbReference type="PANTHER" id="PTHR33540:SF2">
    <property type="entry name" value="TRNA THREONYLCARBAMOYLADENOSINE BIOSYNTHESIS PROTEIN TSAE"/>
    <property type="match status" value="1"/>
</dbReference>
<dbReference type="PANTHER" id="PTHR33540">
    <property type="entry name" value="TRNA THREONYLCARBAMOYLADENOSINE BIOSYNTHESIS PROTEIN TSAE"/>
    <property type="match status" value="1"/>
</dbReference>
<evidence type="ECO:0000256" key="9">
    <source>
        <dbReference type="ARBA" id="ARBA00022842"/>
    </source>
</evidence>
<accession>A0A1E5FFD0</accession>
<evidence type="ECO:0000256" key="6">
    <source>
        <dbReference type="ARBA" id="ARBA00022723"/>
    </source>
</evidence>
<evidence type="ECO:0000313" key="17">
    <source>
        <dbReference type="Proteomes" id="UP000726136"/>
    </source>
</evidence>
<dbReference type="GeneID" id="83861193"/>
<dbReference type="Proteomes" id="UP000078309">
    <property type="component" value="Unassembled WGS sequence"/>
</dbReference>
<dbReference type="RefSeq" id="WP_010318946.1">
    <property type="nucleotide sequence ID" value="NZ_AJYT02000228.1"/>
</dbReference>
<dbReference type="EMBL" id="RDPI01000034">
    <property type="protein sequence ID" value="MBF4375004.1"/>
    <property type="molecule type" value="Genomic_DNA"/>
</dbReference>
<dbReference type="GO" id="GO:0005524">
    <property type="term" value="F:ATP binding"/>
    <property type="evidence" value="ECO:0007669"/>
    <property type="project" value="UniProtKB-KW"/>
</dbReference>
<reference evidence="14 15" key="1">
    <citation type="journal article" date="2017" name="J. Fish Dis.">
        <title>Comparative assessment of Vibrio virulence in marine fish larvae.</title>
        <authorList>
            <person name="Ronneseth A."/>
            <person name="Castillo D."/>
            <person name="D'Alvise P."/>
            <person name="Tonnesen O."/>
            <person name="Haugland G."/>
            <person name="Grotkjaer T."/>
            <person name="Engell-Sorensen K."/>
            <person name="Norremark L."/>
            <person name="Bergh O."/>
            <person name="Wergeland H.I."/>
            <person name="Gram L."/>
        </authorList>
    </citation>
    <scope>NUCLEOTIDE SEQUENCE [LARGE SCALE GENOMIC DNA]</scope>
    <source>
        <strain evidence="14 15">90-11-286</strain>
    </source>
</reference>
<dbReference type="AlphaFoldDB" id="A0A191W110"/>
<reference evidence="14" key="3">
    <citation type="submission" date="2021-05" db="EMBL/GenBank/DDBJ databases">
        <authorList>
            <person name="Kalatzis P.G."/>
            <person name="Castillo D."/>
            <person name="D'Alvise P."/>
            <person name="Middelboe M."/>
            <person name="Gram L."/>
        </authorList>
    </citation>
    <scope>NUCLEOTIDE SEQUENCE</scope>
    <source>
        <strain evidence="14">90-11-286</strain>
    </source>
</reference>
<dbReference type="Proteomes" id="UP000726136">
    <property type="component" value="Unassembled WGS sequence"/>
</dbReference>
<dbReference type="NCBIfam" id="TIGR00150">
    <property type="entry name" value="T6A_YjeE"/>
    <property type="match status" value="1"/>
</dbReference>
<comment type="subcellular location">
    <subcellularLocation>
        <location evidence="1">Cytoplasm</location>
    </subcellularLocation>
</comment>
<dbReference type="EMBL" id="JAHGUI010000044">
    <property type="protein sequence ID" value="MBT2919405.1"/>
    <property type="molecule type" value="Genomic_DNA"/>
</dbReference>
<dbReference type="Pfam" id="PF02367">
    <property type="entry name" value="TsaE"/>
    <property type="match status" value="1"/>
</dbReference>
<keyword evidence="17" id="KW-1185">Reference proteome</keyword>
<dbReference type="Proteomes" id="UP000786185">
    <property type="component" value="Unassembled WGS sequence"/>
</dbReference>
<keyword evidence="6" id="KW-0479">Metal-binding</keyword>
<dbReference type="InterPro" id="IPR027417">
    <property type="entry name" value="P-loop_NTPase"/>
</dbReference>
<organism evidence="14 15">
    <name type="scientific">Vibrio anguillarum</name>
    <name type="common">Listonella anguillarum</name>
    <dbReference type="NCBI Taxonomy" id="55601"/>
    <lineage>
        <taxon>Bacteria</taxon>
        <taxon>Pseudomonadati</taxon>
        <taxon>Pseudomonadota</taxon>
        <taxon>Gammaproteobacteria</taxon>
        <taxon>Vibrionales</taxon>
        <taxon>Vibrionaceae</taxon>
        <taxon>Vibrio</taxon>
    </lineage>
</organism>
<dbReference type="InterPro" id="IPR003442">
    <property type="entry name" value="T6A_TsaE"/>
</dbReference>
<evidence type="ECO:0000256" key="10">
    <source>
        <dbReference type="ARBA" id="ARBA00032441"/>
    </source>
</evidence>
<name>A0A191W110_VIBAN</name>
<reference evidence="16 17" key="2">
    <citation type="journal article" date="2021" name="PeerJ">
        <title>Analysis of 44 Vibrio anguillarum genomes reveals high genetic diversity.</title>
        <authorList>
            <person name="Hansen M.J."/>
            <person name="Dalsgaard I."/>
        </authorList>
    </citation>
    <scope>NUCLEOTIDE SEQUENCE</scope>
    <source>
        <strain evidence="12 17">040915-1/1B</strain>
        <strain evidence="11 16">17-16730-2A</strain>
        <strain evidence="13">850617-1/1</strain>
    </source>
</reference>
<keyword evidence="4" id="KW-0963">Cytoplasm</keyword>
<keyword evidence="5" id="KW-0819">tRNA processing</keyword>
<protein>
    <recommendedName>
        <fullName evidence="3">tRNA threonylcarbamoyladenosine biosynthesis protein TsaE</fullName>
    </recommendedName>
    <alternativeName>
        <fullName evidence="10">t(6)A37 threonylcarbamoyladenosine biosynthesis protein TsaE</fullName>
    </alternativeName>
</protein>
<dbReference type="FunFam" id="3.40.50.300:FF:000406">
    <property type="entry name" value="tRNA (N6-adenosine(37)-N6)-threonylcarbamoyltransferase complex ATPase TsaE"/>
    <property type="match status" value="1"/>
</dbReference>
<evidence type="ECO:0000256" key="7">
    <source>
        <dbReference type="ARBA" id="ARBA00022741"/>
    </source>
</evidence>
<keyword evidence="9" id="KW-0460">Magnesium</keyword>
<evidence type="ECO:0000256" key="1">
    <source>
        <dbReference type="ARBA" id="ARBA00004496"/>
    </source>
</evidence>
<accession>A0A191W110</accession>
<evidence type="ECO:0000256" key="8">
    <source>
        <dbReference type="ARBA" id="ARBA00022840"/>
    </source>
</evidence>
<evidence type="ECO:0000256" key="5">
    <source>
        <dbReference type="ARBA" id="ARBA00022694"/>
    </source>
</evidence>
<dbReference type="Proteomes" id="UP000722957">
    <property type="component" value="Unassembled WGS sequence"/>
</dbReference>
<proteinExistence type="inferred from homology"/>
<comment type="similarity">
    <text evidence="2">Belongs to the TsaE family.</text>
</comment>
<keyword evidence="8" id="KW-0067">ATP-binding</keyword>
<dbReference type="GO" id="GO:0005737">
    <property type="term" value="C:cytoplasm"/>
    <property type="evidence" value="ECO:0007669"/>
    <property type="project" value="UniProtKB-SubCell"/>
</dbReference>
<dbReference type="KEGG" id="vau:VANGNB10_cI0226"/>
<evidence type="ECO:0000313" key="14">
    <source>
        <dbReference type="EMBL" id="MBT2919405.1"/>
    </source>
</evidence>
<evidence type="ECO:0000313" key="15">
    <source>
        <dbReference type="Proteomes" id="UP000078309"/>
    </source>
</evidence>
<dbReference type="SUPFAM" id="SSF52540">
    <property type="entry name" value="P-loop containing nucleoside triphosphate hydrolases"/>
    <property type="match status" value="1"/>
</dbReference>
<gene>
    <name evidence="14" type="primary">tsaE</name>
    <name evidence="11" type="ORF">EAY07_10525</name>
    <name evidence="12" type="ORF">EAY46_18240</name>
    <name evidence="13" type="ORF">ERJ77_17555</name>
    <name evidence="14" type="ORF">PL14_11950</name>
</gene>
<evidence type="ECO:0000256" key="2">
    <source>
        <dbReference type="ARBA" id="ARBA00007599"/>
    </source>
</evidence>
<evidence type="ECO:0000313" key="16">
    <source>
        <dbReference type="Proteomes" id="UP000722957"/>
    </source>
</evidence>
<evidence type="ECO:0000256" key="3">
    <source>
        <dbReference type="ARBA" id="ARBA00019010"/>
    </source>
</evidence>
<dbReference type="EMBL" id="SCLC01000055">
    <property type="protein sequence ID" value="MBF4436297.1"/>
    <property type="molecule type" value="Genomic_DNA"/>
</dbReference>
<evidence type="ECO:0000313" key="13">
    <source>
        <dbReference type="EMBL" id="MBF4436297.1"/>
    </source>
</evidence>
<dbReference type="OrthoDB" id="9800307at2"/>
<dbReference type="OMA" id="VCLIEWA"/>
<keyword evidence="7" id="KW-0547">Nucleotide-binding</keyword>
<evidence type="ECO:0000256" key="4">
    <source>
        <dbReference type="ARBA" id="ARBA00022490"/>
    </source>
</evidence>